<dbReference type="EMBL" id="CAJPWZ010001840">
    <property type="protein sequence ID" value="CAG2225205.1"/>
    <property type="molecule type" value="Genomic_DNA"/>
</dbReference>
<dbReference type="SMART" id="SM01126">
    <property type="entry name" value="DDE_Tnp_IS1595"/>
    <property type="match status" value="1"/>
</dbReference>
<comment type="caution">
    <text evidence="3">The sequence shown here is derived from an EMBL/GenBank/DDBJ whole genome shotgun (WGS) entry which is preliminary data.</text>
</comment>
<dbReference type="Pfam" id="PF12762">
    <property type="entry name" value="DDE_Tnp_IS1595"/>
    <property type="match status" value="1"/>
</dbReference>
<protein>
    <recommendedName>
        <fullName evidence="2">ISXO2-like transposase domain-containing protein</fullName>
    </recommendedName>
</protein>
<keyword evidence="4" id="KW-1185">Reference proteome</keyword>
<feature type="domain" description="ISXO2-like transposase" evidence="2">
    <location>
        <begin position="5"/>
        <end position="124"/>
    </location>
</feature>
<name>A0A8S3T3Y2_MYTED</name>
<feature type="compositionally biased region" description="Basic and acidic residues" evidence="1">
    <location>
        <begin position="201"/>
        <end position="213"/>
    </location>
</feature>
<dbReference type="OrthoDB" id="6412411at2759"/>
<dbReference type="InterPro" id="IPR053164">
    <property type="entry name" value="IS1016-like_transposase"/>
</dbReference>
<feature type="region of interest" description="Disordered" evidence="1">
    <location>
        <begin position="199"/>
        <end position="268"/>
    </location>
</feature>
<evidence type="ECO:0000313" key="4">
    <source>
        <dbReference type="Proteomes" id="UP000683360"/>
    </source>
</evidence>
<dbReference type="PANTHER" id="PTHR47163">
    <property type="entry name" value="DDE_TNP_IS1595 DOMAIN-CONTAINING PROTEIN"/>
    <property type="match status" value="1"/>
</dbReference>
<dbReference type="PANTHER" id="PTHR47163:SF2">
    <property type="entry name" value="SI:DKEY-17M8.2"/>
    <property type="match status" value="1"/>
</dbReference>
<evidence type="ECO:0000259" key="2">
    <source>
        <dbReference type="SMART" id="SM01126"/>
    </source>
</evidence>
<evidence type="ECO:0000256" key="1">
    <source>
        <dbReference type="SAM" id="MobiDB-lite"/>
    </source>
</evidence>
<evidence type="ECO:0000313" key="3">
    <source>
        <dbReference type="EMBL" id="CAG2225205.1"/>
    </source>
</evidence>
<proteinExistence type="predicted"/>
<dbReference type="Proteomes" id="UP000683360">
    <property type="component" value="Unassembled WGS sequence"/>
</dbReference>
<sequence length="268" mass="31056">MFSMTFDGEVELDESLFGRKCKYHKGKDTGCKVWIFGIVERSTNRLILYPVDRRNKQTLIPLTKKHVKPGATIFSDGWAAYLTLNDEGFSHFTVSHKTTFRQKMNGVKLSTFESHLCEIVWRNHHSKAFFDELRGVYNLKDVPELTYEHPIFKDTFTMSENEKVVRMSDVSDTSDVESDQVVSLHPVSVQAVSVRLSVQDTSKEKRGRRTVEKQKRRSSSLPMTRGRARKKYGYPEGFTQVEKRERCPNPYSKQNFVAFESSDDDFDN</sequence>
<organism evidence="3 4">
    <name type="scientific">Mytilus edulis</name>
    <name type="common">Blue mussel</name>
    <dbReference type="NCBI Taxonomy" id="6550"/>
    <lineage>
        <taxon>Eukaryota</taxon>
        <taxon>Metazoa</taxon>
        <taxon>Spiralia</taxon>
        <taxon>Lophotrochozoa</taxon>
        <taxon>Mollusca</taxon>
        <taxon>Bivalvia</taxon>
        <taxon>Autobranchia</taxon>
        <taxon>Pteriomorphia</taxon>
        <taxon>Mytilida</taxon>
        <taxon>Mytiloidea</taxon>
        <taxon>Mytilidae</taxon>
        <taxon>Mytilinae</taxon>
        <taxon>Mytilus</taxon>
    </lineage>
</organism>
<dbReference type="AlphaFoldDB" id="A0A8S3T3Y2"/>
<reference evidence="3" key="1">
    <citation type="submission" date="2021-03" db="EMBL/GenBank/DDBJ databases">
        <authorList>
            <person name="Bekaert M."/>
        </authorList>
    </citation>
    <scope>NUCLEOTIDE SEQUENCE</scope>
</reference>
<accession>A0A8S3T3Y2</accession>
<dbReference type="InterPro" id="IPR024445">
    <property type="entry name" value="Tnp_ISXO2-like"/>
</dbReference>
<gene>
    <name evidence="3" type="ORF">MEDL_38354</name>
</gene>